<dbReference type="Gene3D" id="1.10.150.240">
    <property type="entry name" value="Putative phosphatase, domain 2"/>
    <property type="match status" value="1"/>
</dbReference>
<reference evidence="3 4" key="1">
    <citation type="submission" date="2019-05" db="EMBL/GenBank/DDBJ databases">
        <title>Draft genome sequence of Actinomadura sp. 14C53.</title>
        <authorList>
            <person name="Saricaoglu S."/>
            <person name="Isik K."/>
        </authorList>
    </citation>
    <scope>NUCLEOTIDE SEQUENCE [LARGE SCALE GENOMIC DNA]</scope>
    <source>
        <strain evidence="3 4">14C53</strain>
    </source>
</reference>
<dbReference type="SUPFAM" id="SSF56784">
    <property type="entry name" value="HAD-like"/>
    <property type="match status" value="1"/>
</dbReference>
<comment type="similarity">
    <text evidence="1">Belongs to the HAD-like hydrolase superfamily. S-2-haloalkanoic acid dehalogenase family.</text>
</comment>
<dbReference type="NCBIfam" id="TIGR01428">
    <property type="entry name" value="HAD_type_II"/>
    <property type="match status" value="1"/>
</dbReference>
<protein>
    <submittedName>
        <fullName evidence="3">Haloacid dehalogenase type II</fullName>
    </submittedName>
</protein>
<dbReference type="InterPro" id="IPR036412">
    <property type="entry name" value="HAD-like_sf"/>
</dbReference>
<dbReference type="InterPro" id="IPR023214">
    <property type="entry name" value="HAD_sf"/>
</dbReference>
<evidence type="ECO:0000256" key="1">
    <source>
        <dbReference type="ARBA" id="ARBA00008106"/>
    </source>
</evidence>
<sequence length="226" mass="23670">MVAFDVMETMMMLHPLRARFEDAGLPGEALGIWYARTLRDGMALTATGDFQPFRRVAAGALRAVSARRAGAAAERVLDDAAVEHVLDGLASLPAHPDVEPALRRLAAADVPAVCLTNGAGATTMAFLDGAGLTDLVDRVISIEEVRRWKPAAAVYAHAATATGVPAGRLALVAAHAWDCHGAKRAGLVTGWTGRLEGRYGDVFAPPDVTGGDLVQVVERLLALDAA</sequence>
<dbReference type="OrthoDB" id="3774052at2"/>
<dbReference type="InterPro" id="IPR051540">
    <property type="entry name" value="S-2-haloacid_dehalogenase"/>
</dbReference>
<dbReference type="InterPro" id="IPR023198">
    <property type="entry name" value="PGP-like_dom2"/>
</dbReference>
<dbReference type="Gene3D" id="3.40.50.1000">
    <property type="entry name" value="HAD superfamily/HAD-like"/>
    <property type="match status" value="1"/>
</dbReference>
<dbReference type="PANTHER" id="PTHR43316:SF3">
    <property type="entry name" value="HALOACID DEHALOGENASE, TYPE II (AFU_ORTHOLOGUE AFUA_2G07750)-RELATED"/>
    <property type="match status" value="1"/>
</dbReference>
<proteinExistence type="inferred from homology"/>
<organism evidence="3 4">
    <name type="scientific">Actinomadura soli</name>
    <dbReference type="NCBI Taxonomy" id="2508997"/>
    <lineage>
        <taxon>Bacteria</taxon>
        <taxon>Bacillati</taxon>
        <taxon>Actinomycetota</taxon>
        <taxon>Actinomycetes</taxon>
        <taxon>Streptosporangiales</taxon>
        <taxon>Thermomonosporaceae</taxon>
        <taxon>Actinomadura</taxon>
    </lineage>
</organism>
<dbReference type="EMBL" id="VCKW01000131">
    <property type="protein sequence ID" value="TMQ94425.1"/>
    <property type="molecule type" value="Genomic_DNA"/>
</dbReference>
<dbReference type="AlphaFoldDB" id="A0A5C4J880"/>
<dbReference type="GO" id="GO:0019120">
    <property type="term" value="F:hydrolase activity, acting on acid halide bonds, in C-halide compounds"/>
    <property type="evidence" value="ECO:0007669"/>
    <property type="project" value="InterPro"/>
</dbReference>
<keyword evidence="4" id="KW-1185">Reference proteome</keyword>
<evidence type="ECO:0000256" key="2">
    <source>
        <dbReference type="ARBA" id="ARBA00022801"/>
    </source>
</evidence>
<name>A0A5C4J880_9ACTN</name>
<dbReference type="PRINTS" id="PR00413">
    <property type="entry name" value="HADHALOGNASE"/>
</dbReference>
<comment type="caution">
    <text evidence="3">The sequence shown here is derived from an EMBL/GenBank/DDBJ whole genome shotgun (WGS) entry which is preliminary data.</text>
</comment>
<dbReference type="InterPro" id="IPR006439">
    <property type="entry name" value="HAD-SF_hydro_IA"/>
</dbReference>
<dbReference type="Pfam" id="PF00702">
    <property type="entry name" value="Hydrolase"/>
    <property type="match status" value="1"/>
</dbReference>
<dbReference type="PANTHER" id="PTHR43316">
    <property type="entry name" value="HYDROLASE, HALOACID DELAHOGENASE-RELATED"/>
    <property type="match status" value="1"/>
</dbReference>
<accession>A0A5C4J880</accession>
<keyword evidence="2" id="KW-0378">Hydrolase</keyword>
<evidence type="ECO:0000313" key="4">
    <source>
        <dbReference type="Proteomes" id="UP000309174"/>
    </source>
</evidence>
<dbReference type="InterPro" id="IPR006328">
    <property type="entry name" value="2-HAD"/>
</dbReference>
<gene>
    <name evidence="3" type="ORF">ETD83_23895</name>
</gene>
<dbReference type="NCBIfam" id="TIGR01493">
    <property type="entry name" value="HAD-SF-IA-v2"/>
    <property type="match status" value="1"/>
</dbReference>
<evidence type="ECO:0000313" key="3">
    <source>
        <dbReference type="EMBL" id="TMQ94425.1"/>
    </source>
</evidence>
<dbReference type="Proteomes" id="UP000309174">
    <property type="component" value="Unassembled WGS sequence"/>
</dbReference>